<proteinExistence type="predicted"/>
<keyword evidence="2" id="KW-1185">Reference proteome</keyword>
<name>A0A821X7M5_9NEOP</name>
<dbReference type="AlphaFoldDB" id="A0A821X7M5"/>
<evidence type="ECO:0000313" key="2">
    <source>
        <dbReference type="Proteomes" id="UP000663880"/>
    </source>
</evidence>
<dbReference type="EMBL" id="CAJOBZ010000064">
    <property type="protein sequence ID" value="CAF4935897.1"/>
    <property type="molecule type" value="Genomic_DNA"/>
</dbReference>
<dbReference type="OrthoDB" id="7427497at2759"/>
<gene>
    <name evidence="1" type="ORF">PMACD_LOCUS14261</name>
</gene>
<organism evidence="1 2">
    <name type="scientific">Pieris macdunnoughi</name>
    <dbReference type="NCBI Taxonomy" id="345717"/>
    <lineage>
        <taxon>Eukaryota</taxon>
        <taxon>Metazoa</taxon>
        <taxon>Ecdysozoa</taxon>
        <taxon>Arthropoda</taxon>
        <taxon>Hexapoda</taxon>
        <taxon>Insecta</taxon>
        <taxon>Pterygota</taxon>
        <taxon>Neoptera</taxon>
        <taxon>Endopterygota</taxon>
        <taxon>Lepidoptera</taxon>
        <taxon>Glossata</taxon>
        <taxon>Ditrysia</taxon>
        <taxon>Papilionoidea</taxon>
        <taxon>Pieridae</taxon>
        <taxon>Pierinae</taxon>
        <taxon>Pieris</taxon>
    </lineage>
</organism>
<protein>
    <submittedName>
        <fullName evidence="1">Uncharacterized protein</fullName>
    </submittedName>
</protein>
<reference evidence="1" key="1">
    <citation type="submission" date="2021-02" db="EMBL/GenBank/DDBJ databases">
        <authorList>
            <person name="Steward A R."/>
        </authorList>
    </citation>
    <scope>NUCLEOTIDE SEQUENCE</scope>
</reference>
<sequence length="153" mass="16786">MERFHRRGARAVAVEESKFTATAGGATTLPAYLRGDVNKNLASSKMYTSISLLVSGRLAADRVALSYCQTNSEANGSWTSYVLRKAESLDSNAMSKPKSSQSCESARPEAAPCCFDAMFTCAPEVARAPIVFKFPSEHETETFSYFQLRFSAW</sequence>
<evidence type="ECO:0000313" key="1">
    <source>
        <dbReference type="EMBL" id="CAF4935897.1"/>
    </source>
</evidence>
<dbReference type="Proteomes" id="UP000663880">
    <property type="component" value="Unassembled WGS sequence"/>
</dbReference>
<accession>A0A821X7M5</accession>
<comment type="caution">
    <text evidence="1">The sequence shown here is derived from an EMBL/GenBank/DDBJ whole genome shotgun (WGS) entry which is preliminary data.</text>
</comment>